<dbReference type="Proteomes" id="UP000250235">
    <property type="component" value="Unassembled WGS sequence"/>
</dbReference>
<organism evidence="1 2">
    <name type="scientific">Dorcoceras hygrometricum</name>
    <dbReference type="NCBI Taxonomy" id="472368"/>
    <lineage>
        <taxon>Eukaryota</taxon>
        <taxon>Viridiplantae</taxon>
        <taxon>Streptophyta</taxon>
        <taxon>Embryophyta</taxon>
        <taxon>Tracheophyta</taxon>
        <taxon>Spermatophyta</taxon>
        <taxon>Magnoliopsida</taxon>
        <taxon>eudicotyledons</taxon>
        <taxon>Gunneridae</taxon>
        <taxon>Pentapetalae</taxon>
        <taxon>asterids</taxon>
        <taxon>lamiids</taxon>
        <taxon>Lamiales</taxon>
        <taxon>Gesneriaceae</taxon>
        <taxon>Didymocarpoideae</taxon>
        <taxon>Trichosporeae</taxon>
        <taxon>Loxocarpinae</taxon>
        <taxon>Dorcoceras</taxon>
    </lineage>
</organism>
<proteinExistence type="predicted"/>
<accession>A0A2Z7BGC8</accession>
<dbReference type="EMBL" id="KV006333">
    <property type="protein sequence ID" value="KZV33175.1"/>
    <property type="molecule type" value="Genomic_DNA"/>
</dbReference>
<protein>
    <submittedName>
        <fullName evidence="1">BTB/POZ and MATH domain-containing protein 2-like</fullName>
    </submittedName>
</protein>
<evidence type="ECO:0000313" key="1">
    <source>
        <dbReference type="EMBL" id="KZV33175.1"/>
    </source>
</evidence>
<dbReference type="AlphaFoldDB" id="A0A2Z7BGC8"/>
<sequence length="102" mass="11401">MPNPKLPTSTSQLSKSAYYPVELYNCPDMSHLSYTHSYSSILRQGLAAGDTPDVPEYHIGTREPSNILQILTYTKGSEALPDDLSRELGKFLEEKIMAPRVQ</sequence>
<reference evidence="1 2" key="1">
    <citation type="journal article" date="2015" name="Proc. Natl. Acad. Sci. U.S.A.">
        <title>The resurrection genome of Boea hygrometrica: A blueprint for survival of dehydration.</title>
        <authorList>
            <person name="Xiao L."/>
            <person name="Yang G."/>
            <person name="Zhang L."/>
            <person name="Yang X."/>
            <person name="Zhao S."/>
            <person name="Ji Z."/>
            <person name="Zhou Q."/>
            <person name="Hu M."/>
            <person name="Wang Y."/>
            <person name="Chen M."/>
            <person name="Xu Y."/>
            <person name="Jin H."/>
            <person name="Xiao X."/>
            <person name="Hu G."/>
            <person name="Bao F."/>
            <person name="Hu Y."/>
            <person name="Wan P."/>
            <person name="Li L."/>
            <person name="Deng X."/>
            <person name="Kuang T."/>
            <person name="Xiang C."/>
            <person name="Zhu J.K."/>
            <person name="Oliver M.J."/>
            <person name="He Y."/>
        </authorList>
    </citation>
    <scope>NUCLEOTIDE SEQUENCE [LARGE SCALE GENOMIC DNA]</scope>
    <source>
        <strain evidence="2">cv. XS01</strain>
    </source>
</reference>
<evidence type="ECO:0000313" key="2">
    <source>
        <dbReference type="Proteomes" id="UP000250235"/>
    </source>
</evidence>
<keyword evidence="2" id="KW-1185">Reference proteome</keyword>
<name>A0A2Z7BGC8_9LAMI</name>
<gene>
    <name evidence="1" type="ORF">F511_18191</name>
</gene>